<dbReference type="KEGG" id="tsy:THSYN_12900"/>
<dbReference type="Proteomes" id="UP000232638">
    <property type="component" value="Chromosome"/>
</dbReference>
<dbReference type="EMBL" id="CP020370">
    <property type="protein sequence ID" value="AUB81771.1"/>
    <property type="molecule type" value="Genomic_DNA"/>
</dbReference>
<sequence length="182" mass="19272">MGQIADAAPVEESGQPAAPWEQVAGRVADYLRALGVTDPVHLERLGLRIRERFEARVGRAKLEDPVEAAIEVTYALLDRWLSAELGIVGDRDALFTARAAVLSGAVPGWAARFAGVSEESCAAAIRAAGVQALPADAPLTMVPNTIELFWRRVGRAIAAGLRRLIGLLPGDAAADPHQGPPR</sequence>
<accession>A0A2K8U9P8</accession>
<evidence type="ECO:0000313" key="2">
    <source>
        <dbReference type="Proteomes" id="UP000232638"/>
    </source>
</evidence>
<evidence type="ECO:0000313" key="1">
    <source>
        <dbReference type="EMBL" id="AUB81771.1"/>
    </source>
</evidence>
<organism evidence="1 2">
    <name type="scientific">Candidatus Thiodictyon syntrophicum</name>
    <dbReference type="NCBI Taxonomy" id="1166950"/>
    <lineage>
        <taxon>Bacteria</taxon>
        <taxon>Pseudomonadati</taxon>
        <taxon>Pseudomonadota</taxon>
        <taxon>Gammaproteobacteria</taxon>
        <taxon>Chromatiales</taxon>
        <taxon>Chromatiaceae</taxon>
        <taxon>Thiodictyon</taxon>
    </lineage>
</organism>
<protein>
    <submittedName>
        <fullName evidence="1">Uncharacterized protein</fullName>
    </submittedName>
</protein>
<reference evidence="1 2" key="1">
    <citation type="submission" date="2017-03" db="EMBL/GenBank/DDBJ databases">
        <title>Complete genome sequence of Candidatus 'Thiodictyon syntrophicum' sp. nov. strain Cad16T, a photolithoautotroph purple sulfur bacterium isolated from an alpine meromictic lake.</title>
        <authorList>
            <person name="Luedin S.M."/>
            <person name="Pothier J.F."/>
            <person name="Danza F."/>
            <person name="Storelli N."/>
            <person name="Wittwer M."/>
            <person name="Tonolla M."/>
        </authorList>
    </citation>
    <scope>NUCLEOTIDE SEQUENCE [LARGE SCALE GENOMIC DNA]</scope>
    <source>
        <strain evidence="1 2">Cad16T</strain>
    </source>
</reference>
<gene>
    <name evidence="1" type="ORF">THSYN_12900</name>
</gene>
<proteinExistence type="predicted"/>
<dbReference type="AlphaFoldDB" id="A0A2K8U9P8"/>
<keyword evidence="2" id="KW-1185">Reference proteome</keyword>
<name>A0A2K8U9P8_9GAMM</name>